<evidence type="ECO:0000313" key="14">
    <source>
        <dbReference type="Proteomes" id="UP000062475"/>
    </source>
</evidence>
<dbReference type="GeneID" id="91755177"/>
<dbReference type="EMBL" id="CP012175">
    <property type="protein sequence ID" value="AKV80561.1"/>
    <property type="molecule type" value="Genomic_DNA"/>
</dbReference>
<evidence type="ECO:0000313" key="15">
    <source>
        <dbReference type="Proteomes" id="UP000068832"/>
    </source>
</evidence>
<dbReference type="OrthoDB" id="104705at2157"/>
<dbReference type="SUPFAM" id="SSF55811">
    <property type="entry name" value="Nudix"/>
    <property type="match status" value="1"/>
</dbReference>
<dbReference type="EMBL" id="CP008822">
    <property type="protein sequence ID" value="AIM26886.1"/>
    <property type="molecule type" value="Genomic_DNA"/>
</dbReference>
<dbReference type="PROSITE" id="PS00893">
    <property type="entry name" value="NUDIX_BOX"/>
    <property type="match status" value="1"/>
</dbReference>
<evidence type="ECO:0000313" key="5">
    <source>
        <dbReference type="EMBL" id="AKV73824.1"/>
    </source>
</evidence>
<dbReference type="InterPro" id="IPR000086">
    <property type="entry name" value="NUDIX_hydrolase_dom"/>
</dbReference>
<dbReference type="InterPro" id="IPR020084">
    <property type="entry name" value="NUDIX_hydrolase_CS"/>
</dbReference>
<evidence type="ECO:0000313" key="10">
    <source>
        <dbReference type="Proteomes" id="UP000029084"/>
    </source>
</evidence>
<evidence type="ECO:0000313" key="12">
    <source>
        <dbReference type="Proteomes" id="UP000061362"/>
    </source>
</evidence>
<dbReference type="CDD" id="cd03424">
    <property type="entry name" value="NUDIX_ADPRase_Nudt5_UGPPase_Nudt14"/>
    <property type="match status" value="1"/>
</dbReference>
<dbReference type="EMBL" id="CP012174">
    <property type="protein sequence ID" value="AKV78316.1"/>
    <property type="molecule type" value="Genomic_DNA"/>
</dbReference>
<dbReference type="AlphaFoldDB" id="A0A088E3K8"/>
<dbReference type="GO" id="GO:0016462">
    <property type="term" value="F:pyrophosphatase activity"/>
    <property type="evidence" value="ECO:0007669"/>
    <property type="project" value="UniProtKB-ARBA"/>
</dbReference>
<evidence type="ECO:0000313" key="11">
    <source>
        <dbReference type="Proteomes" id="UP000056255"/>
    </source>
</evidence>
<gene>
    <name evidence="4" type="ORF">HA72_0724</name>
    <name evidence="5" type="ORF">MsedA_0738</name>
    <name evidence="6" type="ORF">MsedB_0738</name>
    <name evidence="7" type="ORF">MsedC_0737</name>
    <name evidence="8" type="ORF">MsedD_0738</name>
    <name evidence="9" type="ORF">MsedE_0738</name>
</gene>
<dbReference type="Proteomes" id="UP000056255">
    <property type="component" value="Chromosome"/>
</dbReference>
<evidence type="ECO:0000256" key="2">
    <source>
        <dbReference type="ARBA" id="ARBA00022801"/>
    </source>
</evidence>
<name>A0A088E3K8_9CREN</name>
<dbReference type="Proteomes" id="UP000068832">
    <property type="component" value="Chromosome"/>
</dbReference>
<organism evidence="4 10">
    <name type="scientific">Metallosphaera sedula</name>
    <dbReference type="NCBI Taxonomy" id="43687"/>
    <lineage>
        <taxon>Archaea</taxon>
        <taxon>Thermoproteota</taxon>
        <taxon>Thermoprotei</taxon>
        <taxon>Sulfolobales</taxon>
        <taxon>Sulfolobaceae</taxon>
        <taxon>Metallosphaera</taxon>
    </lineage>
</organism>
<dbReference type="PANTHER" id="PTHR11839">
    <property type="entry name" value="UDP/ADP-SUGAR PYROPHOSPHATASE"/>
    <property type="match status" value="1"/>
</dbReference>
<dbReference type="PATRIC" id="fig|43687.5.peg.741"/>
<evidence type="ECO:0000313" key="8">
    <source>
        <dbReference type="EMBL" id="AKV80561.1"/>
    </source>
</evidence>
<keyword evidence="2 4" id="KW-0378">Hydrolase</keyword>
<dbReference type="EMBL" id="CP012172">
    <property type="protein sequence ID" value="AKV73824.1"/>
    <property type="molecule type" value="Genomic_DNA"/>
</dbReference>
<dbReference type="GO" id="GO:0006753">
    <property type="term" value="P:nucleoside phosphate metabolic process"/>
    <property type="evidence" value="ECO:0007669"/>
    <property type="project" value="TreeGrafter"/>
</dbReference>
<dbReference type="InterPro" id="IPR015797">
    <property type="entry name" value="NUDIX_hydrolase-like_dom_sf"/>
</dbReference>
<dbReference type="PRINTS" id="PR00502">
    <property type="entry name" value="NUDIXFAMILY"/>
</dbReference>
<dbReference type="InterPro" id="IPR020476">
    <property type="entry name" value="Nudix_hydrolase"/>
</dbReference>
<dbReference type="Proteomes" id="UP000061362">
    <property type="component" value="Chromosome"/>
</dbReference>
<dbReference type="EMBL" id="CP012176">
    <property type="protein sequence ID" value="AKV82809.1"/>
    <property type="molecule type" value="Genomic_DNA"/>
</dbReference>
<dbReference type="PROSITE" id="PS51462">
    <property type="entry name" value="NUDIX"/>
    <property type="match status" value="1"/>
</dbReference>
<dbReference type="PANTHER" id="PTHR11839:SF18">
    <property type="entry name" value="NUDIX HYDROLASE DOMAIN-CONTAINING PROTEIN"/>
    <property type="match status" value="1"/>
</dbReference>
<dbReference type="OMA" id="DYQVHPG"/>
<evidence type="ECO:0000313" key="4">
    <source>
        <dbReference type="EMBL" id="AIM26886.1"/>
    </source>
</evidence>
<dbReference type="Proteomes" id="UP000062475">
    <property type="component" value="Chromosome"/>
</dbReference>
<protein>
    <submittedName>
        <fullName evidence="4">NUDIX hydrolase</fullName>
    </submittedName>
</protein>
<evidence type="ECO:0000313" key="7">
    <source>
        <dbReference type="EMBL" id="AKV78316.1"/>
    </source>
</evidence>
<dbReference type="Proteomes" id="UP000029084">
    <property type="component" value="Chromosome"/>
</dbReference>
<dbReference type="Gene3D" id="3.90.79.10">
    <property type="entry name" value="Nucleoside Triphosphate Pyrophosphohydrolase"/>
    <property type="match status" value="1"/>
</dbReference>
<accession>A0A088E3K8</accession>
<comment type="cofactor">
    <cofactor evidence="1">
        <name>Mg(2+)</name>
        <dbReference type="ChEBI" id="CHEBI:18420"/>
    </cofactor>
</comment>
<evidence type="ECO:0000313" key="13">
    <source>
        <dbReference type="Proteomes" id="UP000062398"/>
    </source>
</evidence>
<dbReference type="RefSeq" id="WP_012020686.1">
    <property type="nucleotide sequence ID" value="NZ_CP008822.1"/>
</dbReference>
<reference evidence="12 13" key="2">
    <citation type="journal article" date="2015" name="Genome Announc.">
        <title>Complete Genome Sequences of Evolved Arsenate-Resistant Metallosphaera sedula Strains.</title>
        <authorList>
            <person name="Ai C."/>
            <person name="McCarthy S."/>
            <person name="Schackwitz W."/>
            <person name="Martin J."/>
            <person name="Lipzen A."/>
            <person name="Blum P."/>
        </authorList>
    </citation>
    <scope>NUCLEOTIDE SEQUENCE [LARGE SCALE GENOMIC DNA]</scope>
    <source>
        <strain evidence="7 13">ARS120-1</strain>
        <strain evidence="8 12">ARS120-2</strain>
        <strain evidence="5 15">ARS50-1</strain>
        <strain evidence="6 14">ARS50-2</strain>
    </source>
</reference>
<dbReference type="Proteomes" id="UP000062398">
    <property type="component" value="Chromosome"/>
</dbReference>
<evidence type="ECO:0000259" key="3">
    <source>
        <dbReference type="PROSITE" id="PS51462"/>
    </source>
</evidence>
<evidence type="ECO:0000313" key="6">
    <source>
        <dbReference type="EMBL" id="AKV76065.1"/>
    </source>
</evidence>
<reference evidence="9 11" key="3">
    <citation type="submission" date="2015-07" db="EMBL/GenBank/DDBJ databases">
        <title>Physiological, transcriptional responses and genome re-sequencing of acid resistant extremely thermoacidophilic Metallosphaera sedula SARC-M1.</title>
        <authorList>
            <person name="Ai C."/>
            <person name="McCarthy S."/>
            <person name="Eckrich V."/>
            <person name="Rudrappa D."/>
            <person name="Qiu G."/>
            <person name="Blum P."/>
        </authorList>
    </citation>
    <scope>NUCLEOTIDE SEQUENCE [LARGE SCALE GENOMIC DNA]</scope>
    <source>
        <strain evidence="9 11">SARC-M1</strain>
    </source>
</reference>
<dbReference type="Pfam" id="PF00293">
    <property type="entry name" value="NUDIX"/>
    <property type="match status" value="1"/>
</dbReference>
<evidence type="ECO:0000313" key="9">
    <source>
        <dbReference type="EMBL" id="AKV82809.1"/>
    </source>
</evidence>
<reference evidence="4 10" key="1">
    <citation type="journal article" date="2014" name="J. Bacteriol.">
        <title>Role of an Archaeal PitA Transporter in the Copper and Arsenic Resistance of Metallosphaera sedula, an Extreme Thermoacidophile.</title>
        <authorList>
            <person name="McCarthy S."/>
            <person name="Ai C."/>
            <person name="Wheaton G."/>
            <person name="Tevatia R."/>
            <person name="Eckrich V."/>
            <person name="Kelly R."/>
            <person name="Blum P."/>
        </authorList>
    </citation>
    <scope>NUCLEOTIDE SEQUENCE [LARGE SCALE GENOMIC DNA]</scope>
    <source>
        <strain evidence="4 10">CuR1</strain>
    </source>
</reference>
<proteinExistence type="predicted"/>
<sequence length="169" mass="19398">MRIFSGKKFEVYVEKVPLPNGRERQLEYIKHRGSVVLLPLLEDKIVMIYQYRPVIGKWIYELPAGSVEEGEDPLSTAKRELVEETGYEAESITEVMSFYPSPGITTEVMRLYLARDLRYVGAKPEDYEVIEVRPMEFSQVEKLMNEGAIQDAKTLIGIYYLKSKGILGP</sequence>
<feature type="domain" description="Nudix hydrolase" evidence="3">
    <location>
        <begin position="29"/>
        <end position="157"/>
    </location>
</feature>
<dbReference type="GO" id="GO:0019693">
    <property type="term" value="P:ribose phosphate metabolic process"/>
    <property type="evidence" value="ECO:0007669"/>
    <property type="project" value="TreeGrafter"/>
</dbReference>
<evidence type="ECO:0000256" key="1">
    <source>
        <dbReference type="ARBA" id="ARBA00001946"/>
    </source>
</evidence>
<dbReference type="EMBL" id="CP012173">
    <property type="protein sequence ID" value="AKV76065.1"/>
    <property type="molecule type" value="Genomic_DNA"/>
</dbReference>